<keyword evidence="3 7" id="KW-1133">Transmembrane helix</keyword>
<protein>
    <recommendedName>
        <fullName evidence="8">Rhodopsin domain-containing protein</fullName>
    </recommendedName>
</protein>
<evidence type="ECO:0000256" key="6">
    <source>
        <dbReference type="SAM" id="MobiDB-lite"/>
    </source>
</evidence>
<evidence type="ECO:0000313" key="10">
    <source>
        <dbReference type="Proteomes" id="UP000756346"/>
    </source>
</evidence>
<dbReference type="EMBL" id="JAGTJQ010000008">
    <property type="protein sequence ID" value="KAH7026716.1"/>
    <property type="molecule type" value="Genomic_DNA"/>
</dbReference>
<dbReference type="Proteomes" id="UP000756346">
    <property type="component" value="Unassembled WGS sequence"/>
</dbReference>
<accession>A0A9P8Y293</accession>
<feature type="transmembrane region" description="Helical" evidence="7">
    <location>
        <begin position="237"/>
        <end position="254"/>
    </location>
</feature>
<dbReference type="AlphaFoldDB" id="A0A9P8Y293"/>
<dbReference type="OrthoDB" id="4682787at2759"/>
<feature type="transmembrane region" description="Helical" evidence="7">
    <location>
        <begin position="37"/>
        <end position="59"/>
    </location>
</feature>
<name>A0A9P8Y293_9PEZI</name>
<evidence type="ECO:0000259" key="8">
    <source>
        <dbReference type="Pfam" id="PF20684"/>
    </source>
</evidence>
<organism evidence="9 10">
    <name type="scientific">Microdochium trichocladiopsis</name>
    <dbReference type="NCBI Taxonomy" id="1682393"/>
    <lineage>
        <taxon>Eukaryota</taxon>
        <taxon>Fungi</taxon>
        <taxon>Dikarya</taxon>
        <taxon>Ascomycota</taxon>
        <taxon>Pezizomycotina</taxon>
        <taxon>Sordariomycetes</taxon>
        <taxon>Xylariomycetidae</taxon>
        <taxon>Xylariales</taxon>
        <taxon>Microdochiaceae</taxon>
        <taxon>Microdochium</taxon>
    </lineage>
</organism>
<feature type="region of interest" description="Disordered" evidence="6">
    <location>
        <begin position="342"/>
        <end position="372"/>
    </location>
</feature>
<reference evidence="9" key="1">
    <citation type="journal article" date="2021" name="Nat. Commun.">
        <title>Genetic determinants of endophytism in the Arabidopsis root mycobiome.</title>
        <authorList>
            <person name="Mesny F."/>
            <person name="Miyauchi S."/>
            <person name="Thiergart T."/>
            <person name="Pickel B."/>
            <person name="Atanasova L."/>
            <person name="Karlsson M."/>
            <person name="Huettel B."/>
            <person name="Barry K.W."/>
            <person name="Haridas S."/>
            <person name="Chen C."/>
            <person name="Bauer D."/>
            <person name="Andreopoulos W."/>
            <person name="Pangilinan J."/>
            <person name="LaButti K."/>
            <person name="Riley R."/>
            <person name="Lipzen A."/>
            <person name="Clum A."/>
            <person name="Drula E."/>
            <person name="Henrissat B."/>
            <person name="Kohler A."/>
            <person name="Grigoriev I.V."/>
            <person name="Martin F.M."/>
            <person name="Hacquard S."/>
        </authorList>
    </citation>
    <scope>NUCLEOTIDE SEQUENCE</scope>
    <source>
        <strain evidence="9">MPI-CAGE-CH-0230</strain>
    </source>
</reference>
<dbReference type="GeneID" id="70191585"/>
<keyword evidence="2 7" id="KW-0812">Transmembrane</keyword>
<dbReference type="RefSeq" id="XP_046009933.1">
    <property type="nucleotide sequence ID" value="XM_046162039.1"/>
</dbReference>
<evidence type="ECO:0000256" key="3">
    <source>
        <dbReference type="ARBA" id="ARBA00022989"/>
    </source>
</evidence>
<feature type="transmembrane region" description="Helical" evidence="7">
    <location>
        <begin position="151"/>
        <end position="176"/>
    </location>
</feature>
<evidence type="ECO:0000256" key="5">
    <source>
        <dbReference type="ARBA" id="ARBA00038359"/>
    </source>
</evidence>
<evidence type="ECO:0000256" key="1">
    <source>
        <dbReference type="ARBA" id="ARBA00004141"/>
    </source>
</evidence>
<dbReference type="InterPro" id="IPR052337">
    <property type="entry name" value="SAT4-like"/>
</dbReference>
<feature type="domain" description="Rhodopsin" evidence="8">
    <location>
        <begin position="55"/>
        <end position="297"/>
    </location>
</feature>
<comment type="subcellular location">
    <subcellularLocation>
        <location evidence="1">Membrane</location>
        <topology evidence="1">Multi-pass membrane protein</topology>
    </subcellularLocation>
</comment>
<dbReference type="PANTHER" id="PTHR33048:SF47">
    <property type="entry name" value="INTEGRAL MEMBRANE PROTEIN-RELATED"/>
    <property type="match status" value="1"/>
</dbReference>
<dbReference type="Pfam" id="PF20684">
    <property type="entry name" value="Fung_rhodopsin"/>
    <property type="match status" value="1"/>
</dbReference>
<evidence type="ECO:0000313" key="9">
    <source>
        <dbReference type="EMBL" id="KAH7026716.1"/>
    </source>
</evidence>
<dbReference type="PANTHER" id="PTHR33048">
    <property type="entry name" value="PTH11-LIKE INTEGRAL MEMBRANE PROTEIN (AFU_ORTHOLOGUE AFUA_5G11245)"/>
    <property type="match status" value="1"/>
</dbReference>
<evidence type="ECO:0000256" key="2">
    <source>
        <dbReference type="ARBA" id="ARBA00022692"/>
    </source>
</evidence>
<feature type="transmembrane region" description="Helical" evidence="7">
    <location>
        <begin position="109"/>
        <end position="130"/>
    </location>
</feature>
<keyword evidence="10" id="KW-1185">Reference proteome</keyword>
<feature type="transmembrane region" description="Helical" evidence="7">
    <location>
        <begin position="266"/>
        <end position="289"/>
    </location>
</feature>
<keyword evidence="4 7" id="KW-0472">Membrane</keyword>
<sequence length="372" mass="41184">MAELDPPSLAALLGSPALAPPPGIDPQFDSPPNQNGLAYGITTALSIILSVCVAIRLYARIGLERQFRVEDGLMLLGYGSYWGTAYAAYELIKTPGYYVHTWDLHLGDMIRPGYLILIYGCCYSAVLPLIKTAILLDWCRIFVTGNRIKSPFWWGCMALSVLQCVWGLMCIILLNMQCVPHNAIWEFYVPSKCYSLPRVMLASASVQVVTDIAMVLLPQRLIWKLQTGWKRKAGISLIFGIGIAGSISACLRLERTITYANESDKMYFIGPLLFWACAEMTCGFLIFCVPSMPRIFKTMFDMPIKSGGTVEPLGDDYYRARRKWAKPTSSVSRGTWKEIDDGDIALTRSTPAEGPASSAASTAKQHDSESSR</sequence>
<evidence type="ECO:0000256" key="4">
    <source>
        <dbReference type="ARBA" id="ARBA00023136"/>
    </source>
</evidence>
<gene>
    <name evidence="9" type="ORF">B0I36DRAFT_415395</name>
</gene>
<evidence type="ECO:0000256" key="7">
    <source>
        <dbReference type="SAM" id="Phobius"/>
    </source>
</evidence>
<dbReference type="GO" id="GO:0016020">
    <property type="term" value="C:membrane"/>
    <property type="evidence" value="ECO:0007669"/>
    <property type="project" value="UniProtKB-SubCell"/>
</dbReference>
<dbReference type="InterPro" id="IPR049326">
    <property type="entry name" value="Rhodopsin_dom_fungi"/>
</dbReference>
<comment type="caution">
    <text evidence="9">The sequence shown here is derived from an EMBL/GenBank/DDBJ whole genome shotgun (WGS) entry which is preliminary data.</text>
</comment>
<proteinExistence type="inferred from homology"/>
<comment type="similarity">
    <text evidence="5">Belongs to the SAT4 family.</text>
</comment>